<comment type="subcellular location">
    <subcellularLocation>
        <location evidence="1 5">Secreted</location>
    </subcellularLocation>
</comment>
<protein>
    <recommendedName>
        <fullName evidence="5">RxLR effector protein</fullName>
    </recommendedName>
</protein>
<evidence type="ECO:0000256" key="2">
    <source>
        <dbReference type="ARBA" id="ARBA00010400"/>
    </source>
</evidence>
<gene>
    <name evidence="6" type="ORF">V7S43_004766</name>
</gene>
<organism evidence="6 7">
    <name type="scientific">Phytophthora oleae</name>
    <dbReference type="NCBI Taxonomy" id="2107226"/>
    <lineage>
        <taxon>Eukaryota</taxon>
        <taxon>Sar</taxon>
        <taxon>Stramenopiles</taxon>
        <taxon>Oomycota</taxon>
        <taxon>Peronosporomycetes</taxon>
        <taxon>Peronosporales</taxon>
        <taxon>Peronosporaceae</taxon>
        <taxon>Phytophthora</taxon>
    </lineage>
</organism>
<dbReference type="Proteomes" id="UP001632037">
    <property type="component" value="Unassembled WGS sequence"/>
</dbReference>
<keyword evidence="3 5" id="KW-0964">Secreted</keyword>
<comment type="caution">
    <text evidence="6">The sequence shown here is derived from an EMBL/GenBank/DDBJ whole genome shotgun (WGS) entry which is preliminary data.</text>
</comment>
<evidence type="ECO:0000313" key="6">
    <source>
        <dbReference type="EMBL" id="KAL3670447.1"/>
    </source>
</evidence>
<dbReference type="AlphaFoldDB" id="A0ABD3FWV4"/>
<keyword evidence="4 5" id="KW-0732">Signal</keyword>
<evidence type="ECO:0000256" key="5">
    <source>
        <dbReference type="RuleBase" id="RU367124"/>
    </source>
</evidence>
<dbReference type="GO" id="GO:0005576">
    <property type="term" value="C:extracellular region"/>
    <property type="evidence" value="ECO:0007669"/>
    <property type="project" value="UniProtKB-SubCell"/>
</dbReference>
<dbReference type="EMBL" id="JBIMZQ010000007">
    <property type="protein sequence ID" value="KAL3670447.1"/>
    <property type="molecule type" value="Genomic_DNA"/>
</dbReference>
<dbReference type="Pfam" id="PF16810">
    <property type="entry name" value="RXLR"/>
    <property type="match status" value="1"/>
</dbReference>
<comment type="domain">
    <text evidence="5">The RxLR-dEER motif acts to carry the protein into the host cell cytoplasm through binding to cell surface phosphatidylinositol-3-phosphate.</text>
</comment>
<evidence type="ECO:0000256" key="4">
    <source>
        <dbReference type="ARBA" id="ARBA00022729"/>
    </source>
</evidence>
<feature type="chain" id="PRO_5044526228" description="RxLR effector protein" evidence="5">
    <location>
        <begin position="22"/>
        <end position="103"/>
    </location>
</feature>
<comment type="similarity">
    <text evidence="2 5">Belongs to the RxLR effector family.</text>
</comment>
<name>A0ABD3FWV4_9STRA</name>
<dbReference type="InterPro" id="IPR031825">
    <property type="entry name" value="RXLR"/>
</dbReference>
<evidence type="ECO:0000256" key="1">
    <source>
        <dbReference type="ARBA" id="ARBA00004613"/>
    </source>
</evidence>
<accession>A0ABD3FWV4</accession>
<evidence type="ECO:0000256" key="3">
    <source>
        <dbReference type="ARBA" id="ARBA00022525"/>
    </source>
</evidence>
<comment type="function">
    <text evidence="5">Effector that suppresses plant defense responses during pathogen infection.</text>
</comment>
<sequence length="103" mass="11246">MRLTYILAVTVVATLHYSATASPSVKDSKVAIENGAVPAIVDSTFAEGGRMLRWVEKYEEDLDDDDEDVDEERTLGDALMKANPLRFVKKGAKMTAAQAAKVK</sequence>
<proteinExistence type="inferred from homology"/>
<keyword evidence="7" id="KW-1185">Reference proteome</keyword>
<feature type="signal peptide" evidence="5">
    <location>
        <begin position="1"/>
        <end position="21"/>
    </location>
</feature>
<evidence type="ECO:0000313" key="7">
    <source>
        <dbReference type="Proteomes" id="UP001632037"/>
    </source>
</evidence>
<reference evidence="6 7" key="1">
    <citation type="submission" date="2024-09" db="EMBL/GenBank/DDBJ databases">
        <title>Genome sequencing and assembly of Phytophthora oleae, isolate VK10A, causative agent of rot of olive drupes.</title>
        <authorList>
            <person name="Conti Taguali S."/>
            <person name="Riolo M."/>
            <person name="La Spada F."/>
            <person name="Cacciola S.O."/>
            <person name="Dionisio G."/>
        </authorList>
    </citation>
    <scope>NUCLEOTIDE SEQUENCE [LARGE SCALE GENOMIC DNA]</scope>
    <source>
        <strain evidence="6 7">VK10A</strain>
    </source>
</reference>